<proteinExistence type="predicted"/>
<dbReference type="Proteomes" id="UP001139031">
    <property type="component" value="Unassembled WGS sequence"/>
</dbReference>
<gene>
    <name evidence="1" type="ORF">K7C98_10230</name>
</gene>
<accession>A0ABS7TN34</accession>
<evidence type="ECO:0000313" key="2">
    <source>
        <dbReference type="Proteomes" id="UP001139031"/>
    </source>
</evidence>
<dbReference type="EMBL" id="JAIRAU010000008">
    <property type="protein sequence ID" value="MBZ5709639.1"/>
    <property type="molecule type" value="Genomic_DNA"/>
</dbReference>
<name>A0ABS7TN34_9BACT</name>
<organism evidence="1 2">
    <name type="scientific">Nannocystis pusilla</name>
    <dbReference type="NCBI Taxonomy" id="889268"/>
    <lineage>
        <taxon>Bacteria</taxon>
        <taxon>Pseudomonadati</taxon>
        <taxon>Myxococcota</taxon>
        <taxon>Polyangia</taxon>
        <taxon>Nannocystales</taxon>
        <taxon>Nannocystaceae</taxon>
        <taxon>Nannocystis</taxon>
    </lineage>
</organism>
<protein>
    <submittedName>
        <fullName evidence="1">Uncharacterized protein</fullName>
    </submittedName>
</protein>
<sequence>MTTPIPDDDPLELIERLLGGVVCLLCYAHEKPERISLERSWWSLRSLKRGAEAALQGTFTPRSLSRAGRVMLVECCDAERSNVYRCAAQLGFVPRVRCGTTTGPCGPPILADGAEHDVEEADPARIEPQTNVGSSLGNLMGL</sequence>
<keyword evidence="2" id="KW-1185">Reference proteome</keyword>
<evidence type="ECO:0000313" key="1">
    <source>
        <dbReference type="EMBL" id="MBZ5709639.1"/>
    </source>
</evidence>
<reference evidence="1" key="1">
    <citation type="submission" date="2021-08" db="EMBL/GenBank/DDBJ databases">
        <authorList>
            <person name="Stevens D.C."/>
        </authorList>
    </citation>
    <scope>NUCLEOTIDE SEQUENCE</scope>
    <source>
        <strain evidence="1">DSM 53165</strain>
    </source>
</reference>
<comment type="caution">
    <text evidence="1">The sequence shown here is derived from an EMBL/GenBank/DDBJ whole genome shotgun (WGS) entry which is preliminary data.</text>
</comment>
<dbReference type="RefSeq" id="WP_224191414.1">
    <property type="nucleotide sequence ID" value="NZ_JAIRAU010000008.1"/>
</dbReference>